<reference evidence="1 2" key="1">
    <citation type="submission" date="2018-02" db="EMBL/GenBank/DDBJ databases">
        <title>Complete genome of Nitrosopumilus ureaphilus PS0.</title>
        <authorList>
            <person name="Qin W."/>
            <person name="Zheng Y."/>
            <person name="Stahl D.A."/>
        </authorList>
    </citation>
    <scope>NUCLEOTIDE SEQUENCE [LARGE SCALE GENOMIC DNA]</scope>
    <source>
        <strain evidence="1 2">PS0</strain>
    </source>
</reference>
<dbReference type="PANTHER" id="PTHR38816:SF1">
    <property type="entry name" value="EXOSOME SUBUNIT"/>
    <property type="match status" value="1"/>
</dbReference>
<dbReference type="SUPFAM" id="SSF55282">
    <property type="entry name" value="RL5-like"/>
    <property type="match status" value="1"/>
</dbReference>
<protein>
    <submittedName>
        <fullName evidence="1">Exosome protein</fullName>
    </submittedName>
</protein>
<sequence length="142" mass="16691">MIDKIEVTIDVIVHATEDISKIFQSFEDLLGLKKEEFTVHETTGYFENPIIMLNVKIVKKQAGKFMKKLLELLSNQQISELIEEIEERTVDSRFHMRLDKQELINGNLIIREKDTIKIRIHTPIYNKKDTVKTFTEIFQIAN</sequence>
<evidence type="ECO:0000313" key="1">
    <source>
        <dbReference type="EMBL" id="QLH07561.1"/>
    </source>
</evidence>
<dbReference type="GeneID" id="56068678"/>
<name>A0A7D5REN9_9ARCH</name>
<dbReference type="PANTHER" id="PTHR38816">
    <property type="entry name" value="EXOSOME SUBUNIT, DUF54 FAMILY-RELATED"/>
    <property type="match status" value="1"/>
</dbReference>
<gene>
    <name evidence="1" type="ORF">C5F50_11150</name>
</gene>
<organism evidence="1 2">
    <name type="scientific">Nitrosopumilus ureiphilus</name>
    <dbReference type="NCBI Taxonomy" id="1470067"/>
    <lineage>
        <taxon>Archaea</taxon>
        <taxon>Nitrososphaerota</taxon>
        <taxon>Nitrososphaeria</taxon>
        <taxon>Nitrosopumilales</taxon>
        <taxon>Nitrosopumilaceae</taxon>
        <taxon>Nitrosopumilus</taxon>
    </lineage>
</organism>
<proteinExistence type="predicted"/>
<dbReference type="RefSeq" id="WP_179371440.1">
    <property type="nucleotide sequence ID" value="NZ_CP026995.1"/>
</dbReference>
<dbReference type="Pfam" id="PF01877">
    <property type="entry name" value="RNA_binding"/>
    <property type="match status" value="1"/>
</dbReference>
<dbReference type="EMBL" id="CP026995">
    <property type="protein sequence ID" value="QLH07561.1"/>
    <property type="molecule type" value="Genomic_DNA"/>
</dbReference>
<dbReference type="OrthoDB" id="10874at2157"/>
<evidence type="ECO:0000313" key="2">
    <source>
        <dbReference type="Proteomes" id="UP000509478"/>
    </source>
</evidence>
<keyword evidence="2" id="KW-1185">Reference proteome</keyword>
<accession>A0A7D5REN9</accession>
<dbReference type="Proteomes" id="UP000509478">
    <property type="component" value="Chromosome"/>
</dbReference>
<dbReference type="InterPro" id="IPR002739">
    <property type="entry name" value="PAB1135-like"/>
</dbReference>
<dbReference type="Gene3D" id="3.30.1440.10">
    <property type="match status" value="1"/>
</dbReference>
<dbReference type="InterPro" id="IPR022803">
    <property type="entry name" value="Ribosomal_uL5_dom_sf"/>
</dbReference>
<dbReference type="AlphaFoldDB" id="A0A7D5REN9"/>
<dbReference type="KEGG" id="nue:C5F50_11150"/>